<dbReference type="Gene3D" id="1.20.120.550">
    <property type="entry name" value="Membrane associated eicosanoid/glutathione metabolism-like domain"/>
    <property type="match status" value="1"/>
</dbReference>
<dbReference type="Pfam" id="PF01124">
    <property type="entry name" value="MAPEG"/>
    <property type="match status" value="1"/>
</dbReference>
<dbReference type="SUPFAM" id="SSF161084">
    <property type="entry name" value="MAPEG domain-like"/>
    <property type="match status" value="1"/>
</dbReference>
<dbReference type="RefSeq" id="WP_085800523.1">
    <property type="nucleotide sequence ID" value="NZ_FWXB01000008.1"/>
</dbReference>
<evidence type="ECO:0000256" key="2">
    <source>
        <dbReference type="ARBA" id="ARBA00022692"/>
    </source>
</evidence>
<dbReference type="Proteomes" id="UP000193224">
    <property type="component" value="Unassembled WGS sequence"/>
</dbReference>
<evidence type="ECO:0000256" key="5">
    <source>
        <dbReference type="SAM" id="Phobius"/>
    </source>
</evidence>
<reference evidence="6 7" key="1">
    <citation type="submission" date="2017-03" db="EMBL/GenBank/DDBJ databases">
        <authorList>
            <person name="Afonso C.L."/>
            <person name="Miller P.J."/>
            <person name="Scott M.A."/>
            <person name="Spackman E."/>
            <person name="Goraichik I."/>
            <person name="Dimitrov K.M."/>
            <person name="Suarez D.L."/>
            <person name="Swayne D.E."/>
        </authorList>
    </citation>
    <scope>NUCLEOTIDE SEQUENCE [LARGE SCALE GENOMIC DNA]</scope>
    <source>
        <strain evidence="6 7">CECT 7745</strain>
    </source>
</reference>
<feature type="transmembrane region" description="Helical" evidence="5">
    <location>
        <begin position="35"/>
        <end position="55"/>
    </location>
</feature>
<evidence type="ECO:0000256" key="1">
    <source>
        <dbReference type="ARBA" id="ARBA00004370"/>
    </source>
</evidence>
<evidence type="ECO:0000256" key="4">
    <source>
        <dbReference type="ARBA" id="ARBA00023136"/>
    </source>
</evidence>
<feature type="transmembrane region" description="Helical" evidence="5">
    <location>
        <begin position="7"/>
        <end position="29"/>
    </location>
</feature>
<dbReference type="PANTHER" id="PTHR31004:SF1">
    <property type="entry name" value="TRANSMEMBRANE PROTEIN 79"/>
    <property type="match status" value="1"/>
</dbReference>
<evidence type="ECO:0000256" key="3">
    <source>
        <dbReference type="ARBA" id="ARBA00022989"/>
    </source>
</evidence>
<dbReference type="InterPro" id="IPR001129">
    <property type="entry name" value="Membr-assoc_MAPEG"/>
</dbReference>
<dbReference type="AlphaFoldDB" id="A0A1X7BTL6"/>
<dbReference type="PANTHER" id="PTHR31004">
    <property type="entry name" value="TRANSMEMBRANE PROTEIN 79"/>
    <property type="match status" value="1"/>
</dbReference>
<keyword evidence="4 5" id="KW-0472">Membrane</keyword>
<keyword evidence="7" id="KW-1185">Reference proteome</keyword>
<feature type="transmembrane region" description="Helical" evidence="5">
    <location>
        <begin position="143"/>
        <end position="164"/>
    </location>
</feature>
<comment type="subcellular location">
    <subcellularLocation>
        <location evidence="1">Membrane</location>
    </subcellularLocation>
</comment>
<name>A0A1X7BTL6_9RHOB</name>
<protein>
    <submittedName>
        <fullName evidence="6">MAPEG family protein</fullName>
    </submittedName>
</protein>
<evidence type="ECO:0000313" key="6">
    <source>
        <dbReference type="EMBL" id="SMC12569.1"/>
    </source>
</evidence>
<keyword evidence="2 5" id="KW-0812">Transmembrane</keyword>
<dbReference type="InterPro" id="IPR023352">
    <property type="entry name" value="MAPEG-like_dom_sf"/>
</dbReference>
<sequence length="168" mass="18277">MSKRKSILTGMIVGLIWSAGLLWCAASFVSLPVFTLMPTIMTAFLPPGIVMLLMAGRLAQRRFFDDELIDGERFALDSAAAIDQRVLSNTVEQLVLALCIWPASAVILAGDGPGVIVVLGINFAIMRLLFWGGYHASPPLRAFGFAASFYPTVLVALWTLWALINYGQ</sequence>
<gene>
    <name evidence="6" type="ORF">ROA7745_02397</name>
</gene>
<feature type="transmembrane region" description="Helical" evidence="5">
    <location>
        <begin position="116"/>
        <end position="136"/>
    </location>
</feature>
<dbReference type="GO" id="GO:0005765">
    <property type="term" value="C:lysosomal membrane"/>
    <property type="evidence" value="ECO:0007669"/>
    <property type="project" value="TreeGrafter"/>
</dbReference>
<keyword evidence="3 5" id="KW-1133">Transmembrane helix</keyword>
<proteinExistence type="predicted"/>
<dbReference type="GO" id="GO:0045055">
    <property type="term" value="P:regulated exocytosis"/>
    <property type="evidence" value="ECO:0007669"/>
    <property type="project" value="TreeGrafter"/>
</dbReference>
<organism evidence="6 7">
    <name type="scientific">Roseovarius aestuarii</name>
    <dbReference type="NCBI Taxonomy" id="475083"/>
    <lineage>
        <taxon>Bacteria</taxon>
        <taxon>Pseudomonadati</taxon>
        <taxon>Pseudomonadota</taxon>
        <taxon>Alphaproteobacteria</taxon>
        <taxon>Rhodobacterales</taxon>
        <taxon>Roseobacteraceae</taxon>
        <taxon>Roseovarius</taxon>
    </lineage>
</organism>
<accession>A0A1X7BTL6</accession>
<evidence type="ECO:0000313" key="7">
    <source>
        <dbReference type="Proteomes" id="UP000193224"/>
    </source>
</evidence>
<dbReference type="OrthoDB" id="582367at2"/>
<dbReference type="EMBL" id="FWXB01000008">
    <property type="protein sequence ID" value="SMC12569.1"/>
    <property type="molecule type" value="Genomic_DNA"/>
</dbReference>